<proteinExistence type="predicted"/>
<feature type="compositionally biased region" description="Basic and acidic residues" evidence="1">
    <location>
        <begin position="50"/>
        <end position="76"/>
    </location>
</feature>
<keyword evidence="3" id="KW-1185">Reference proteome</keyword>
<organism evidence="2 3">
    <name type="scientific">Trachymyrmex septentrionalis</name>
    <dbReference type="NCBI Taxonomy" id="34720"/>
    <lineage>
        <taxon>Eukaryota</taxon>
        <taxon>Metazoa</taxon>
        <taxon>Ecdysozoa</taxon>
        <taxon>Arthropoda</taxon>
        <taxon>Hexapoda</taxon>
        <taxon>Insecta</taxon>
        <taxon>Pterygota</taxon>
        <taxon>Neoptera</taxon>
        <taxon>Endopterygota</taxon>
        <taxon>Hymenoptera</taxon>
        <taxon>Apocrita</taxon>
        <taxon>Aculeata</taxon>
        <taxon>Formicoidea</taxon>
        <taxon>Formicidae</taxon>
        <taxon>Myrmicinae</taxon>
        <taxon>Trachymyrmex</taxon>
    </lineage>
</organism>
<dbReference type="AlphaFoldDB" id="A0A195FSJ9"/>
<evidence type="ECO:0000313" key="3">
    <source>
        <dbReference type="Proteomes" id="UP000078541"/>
    </source>
</evidence>
<protein>
    <submittedName>
        <fullName evidence="2">Uncharacterized protein</fullName>
    </submittedName>
</protein>
<evidence type="ECO:0000256" key="1">
    <source>
        <dbReference type="SAM" id="MobiDB-lite"/>
    </source>
</evidence>
<feature type="region of interest" description="Disordered" evidence="1">
    <location>
        <begin position="1"/>
        <end position="76"/>
    </location>
</feature>
<accession>A0A195FSJ9</accession>
<sequence>MRDIPSRQGAMGHMDKGAGCKIGARKGESSGKKEKRKSVYELQGDGPLATREEGSSTRTGEREKNRVGEPRRDDDRMAGWLVGWLAGWMGERRRVTSAEGIELSTEAEGATSKDKLPA</sequence>
<evidence type="ECO:0000313" key="2">
    <source>
        <dbReference type="EMBL" id="KYN43438.1"/>
    </source>
</evidence>
<dbReference type="EMBL" id="KQ981280">
    <property type="protein sequence ID" value="KYN43438.1"/>
    <property type="molecule type" value="Genomic_DNA"/>
</dbReference>
<dbReference type="Proteomes" id="UP000078541">
    <property type="component" value="Unassembled WGS sequence"/>
</dbReference>
<reference evidence="2 3" key="1">
    <citation type="submission" date="2016-03" db="EMBL/GenBank/DDBJ databases">
        <title>Trachymyrmex septentrionalis WGS genome.</title>
        <authorList>
            <person name="Nygaard S."/>
            <person name="Hu H."/>
            <person name="Boomsma J."/>
            <person name="Zhang G."/>
        </authorList>
    </citation>
    <scope>NUCLEOTIDE SEQUENCE [LARGE SCALE GENOMIC DNA]</scope>
    <source>
        <strain evidence="2">Tsep2-gDNA-1</strain>
        <tissue evidence="2">Whole body</tissue>
    </source>
</reference>
<name>A0A195FSJ9_9HYME</name>
<gene>
    <name evidence="2" type="ORF">ALC56_02164</name>
</gene>